<keyword evidence="4" id="KW-1185">Reference proteome</keyword>
<proteinExistence type="predicted"/>
<comment type="caution">
    <text evidence="3">The sequence shown here is derived from an EMBL/GenBank/DDBJ whole genome shotgun (WGS) entry which is preliminary data.</text>
</comment>
<dbReference type="InterPro" id="IPR026345">
    <property type="entry name" value="Adh_isopep-form_adh_dom"/>
</dbReference>
<dbReference type="RefSeq" id="WP_130341236.1">
    <property type="nucleotide sequence ID" value="NZ_PDCH01000098.1"/>
</dbReference>
<dbReference type="Proteomes" id="UP000252345">
    <property type="component" value="Unassembled WGS sequence"/>
</dbReference>
<dbReference type="AlphaFoldDB" id="A0A366KAD6"/>
<feature type="non-terminal residue" evidence="3">
    <location>
        <position position="119"/>
    </location>
</feature>
<evidence type="ECO:0000313" key="3">
    <source>
        <dbReference type="EMBL" id="RBP98696.1"/>
    </source>
</evidence>
<sequence>RALKNKGSETVNNQETPTNEPKICGYVPPVRKDVVSEASQGGDQSSVDGKVVHPGQKVEYQLDTQPKLPASLAYPVKSILFTDSFDQYLKVDKQTLELMDLDTGRPVPKSKYRTTWDDA</sequence>
<organism evidence="3 4">
    <name type="scientific">Bifidobacterium xylocopae</name>
    <dbReference type="NCBI Taxonomy" id="2493119"/>
    <lineage>
        <taxon>Bacteria</taxon>
        <taxon>Bacillati</taxon>
        <taxon>Actinomycetota</taxon>
        <taxon>Actinomycetes</taxon>
        <taxon>Bifidobacteriales</taxon>
        <taxon>Bifidobacteriaceae</taxon>
        <taxon>Bifidobacterium</taxon>
    </lineage>
</organism>
<feature type="domain" description="Adhesin isopeptide-forming adherence" evidence="2">
    <location>
        <begin position="42"/>
        <end position="115"/>
    </location>
</feature>
<dbReference type="Pfam" id="PF17998">
    <property type="entry name" value="AgI_II_C2"/>
    <property type="match status" value="1"/>
</dbReference>
<evidence type="ECO:0000256" key="1">
    <source>
        <dbReference type="SAM" id="MobiDB-lite"/>
    </source>
</evidence>
<name>A0A366KAD6_9BIFI</name>
<feature type="non-terminal residue" evidence="3">
    <location>
        <position position="1"/>
    </location>
</feature>
<protein>
    <recommendedName>
        <fullName evidence="2">Adhesin isopeptide-forming adherence domain-containing protein</fullName>
    </recommendedName>
</protein>
<accession>A0A366KAD6</accession>
<dbReference type="EMBL" id="PDCH01000098">
    <property type="protein sequence ID" value="RBP98696.1"/>
    <property type="molecule type" value="Genomic_DNA"/>
</dbReference>
<feature type="compositionally biased region" description="Polar residues" evidence="1">
    <location>
        <begin position="8"/>
        <end position="19"/>
    </location>
</feature>
<dbReference type="Gene3D" id="2.60.40.740">
    <property type="match status" value="1"/>
</dbReference>
<gene>
    <name evidence="3" type="ORF">CRD59_07780</name>
</gene>
<evidence type="ECO:0000313" key="4">
    <source>
        <dbReference type="Proteomes" id="UP000252345"/>
    </source>
</evidence>
<feature type="region of interest" description="Disordered" evidence="1">
    <location>
        <begin position="1"/>
        <end position="26"/>
    </location>
</feature>
<reference evidence="3 4" key="1">
    <citation type="submission" date="2017-10" db="EMBL/GenBank/DDBJ databases">
        <title>Bifidobacterium xylocopum sp. nov. and Bifidobacterium aemilianum sp. nov., from the carpenter bee (Xylocopa violacea) digestive tract.</title>
        <authorList>
            <person name="Alberoni D."/>
            <person name="Baffoni L."/>
            <person name="Di Gioia D."/>
            <person name="Gaggia F."/>
            <person name="Biavati B."/>
        </authorList>
    </citation>
    <scope>NUCLEOTIDE SEQUENCE [LARGE SCALE GENOMIC DNA]</scope>
    <source>
        <strain evidence="3 4">XV2</strain>
    </source>
</reference>
<evidence type="ECO:0000259" key="2">
    <source>
        <dbReference type="Pfam" id="PF17998"/>
    </source>
</evidence>
<dbReference type="OrthoDB" id="3222861at2"/>